<protein>
    <submittedName>
        <fullName evidence="1">Transport and Golgi organization 2-like protein</fullName>
    </submittedName>
</protein>
<dbReference type="PANTHER" id="PTHR17985">
    <property type="entry name" value="SER/THR-RICH PROTEIN T10 IN DGCR REGION"/>
    <property type="match status" value="1"/>
</dbReference>
<dbReference type="STRING" id="499555.BJL86_0575"/>
<dbReference type="InterPro" id="IPR008551">
    <property type="entry name" value="TANGO2"/>
</dbReference>
<dbReference type="RefSeq" id="WP_075844805.1">
    <property type="nucleotide sequence ID" value="NZ_CP015961.1"/>
</dbReference>
<dbReference type="AlphaFoldDB" id="A0A173LIM6"/>
<dbReference type="EMBL" id="CP015961">
    <property type="protein sequence ID" value="ANI91378.1"/>
    <property type="molecule type" value="Genomic_DNA"/>
</dbReference>
<name>A0A173LIM6_9ACTN</name>
<dbReference type="Pfam" id="PF05742">
    <property type="entry name" value="TANGO2"/>
    <property type="match status" value="1"/>
</dbReference>
<keyword evidence="2" id="KW-1185">Reference proteome</keyword>
<dbReference type="KEGG" id="dtm:BJL86_0575"/>
<reference evidence="1 2" key="1">
    <citation type="submission" date="2016-06" db="EMBL/GenBank/DDBJ databases">
        <title>Complete genome sequence of a saline-alkali tolerant type strain Dietzia timorensis ID05-A0528T.</title>
        <authorList>
            <person name="Wu X."/>
        </authorList>
    </citation>
    <scope>NUCLEOTIDE SEQUENCE [LARGE SCALE GENOMIC DNA]</scope>
    <source>
        <strain evidence="1 2">ID05-A0528</strain>
    </source>
</reference>
<dbReference type="OrthoDB" id="4380123at2"/>
<dbReference type="Proteomes" id="UP000186104">
    <property type="component" value="Chromosome"/>
</dbReference>
<proteinExistence type="predicted"/>
<evidence type="ECO:0000313" key="1">
    <source>
        <dbReference type="EMBL" id="ANI91378.1"/>
    </source>
</evidence>
<accession>A0A173LIM6</accession>
<evidence type="ECO:0000313" key="2">
    <source>
        <dbReference type="Proteomes" id="UP000186104"/>
    </source>
</evidence>
<gene>
    <name evidence="1" type="ORF">BJL86_0575</name>
</gene>
<sequence>MCLIVVARHVHPRFPLVVAANRDEVFERDAAGLDRWSEAQFAEGIGATLPSSTNGVPQPMTPEGLVAGRDRTAGGTWLAVAAGGRFSAVTNVRDASAPPTALSRGRLPLLGVAGEMPADLAPYGPANVLWGDADRLMWASNRGEPGPREVGEGVHSLSNASLDTPWPKSVAAAEAVGEVLREWTGPTAGGDALGGDARAPGDTPRWAAQLLQPLLSRERAALGALPDTGVPITSEWFLSAPFVRMPGYGTRCQTAVAVSNSGAVSIVERRFDSTGFATEIREARVEAR</sequence>
<dbReference type="PANTHER" id="PTHR17985:SF8">
    <property type="entry name" value="TRANSPORT AND GOLGI ORGANIZATION PROTEIN 2 HOMOLOG"/>
    <property type="match status" value="1"/>
</dbReference>
<organism evidence="1 2">
    <name type="scientific">Dietzia timorensis</name>
    <dbReference type="NCBI Taxonomy" id="499555"/>
    <lineage>
        <taxon>Bacteria</taxon>
        <taxon>Bacillati</taxon>
        <taxon>Actinomycetota</taxon>
        <taxon>Actinomycetes</taxon>
        <taxon>Mycobacteriales</taxon>
        <taxon>Dietziaceae</taxon>
        <taxon>Dietzia</taxon>
    </lineage>
</organism>